<keyword evidence="2" id="KW-1185">Reference proteome</keyword>
<dbReference type="GO" id="GO:0000447">
    <property type="term" value="P:endonucleolytic cleavage in ITS1 to separate SSU-rRNA from 5.8S rRNA and LSU-rRNA from tricistronic rRNA transcript (SSU-rRNA, 5.8S rRNA, LSU-rRNA)"/>
    <property type="evidence" value="ECO:0007669"/>
    <property type="project" value="TreeGrafter"/>
</dbReference>
<dbReference type="AlphaFoldDB" id="A0A0D2AWG4"/>
<dbReference type="HOGENOM" id="CLU_048755_2_0_1"/>
<dbReference type="GeneID" id="27357258"/>
<dbReference type="GO" id="GO:0000172">
    <property type="term" value="C:ribonuclease MRP complex"/>
    <property type="evidence" value="ECO:0007669"/>
    <property type="project" value="TreeGrafter"/>
</dbReference>
<dbReference type="GO" id="GO:0000171">
    <property type="term" value="F:ribonuclease MRP activity"/>
    <property type="evidence" value="ECO:0007669"/>
    <property type="project" value="TreeGrafter"/>
</dbReference>
<dbReference type="EMBL" id="KN847335">
    <property type="protein sequence ID" value="KIW44151.1"/>
    <property type="molecule type" value="Genomic_DNA"/>
</dbReference>
<evidence type="ECO:0000313" key="1">
    <source>
        <dbReference type="EMBL" id="KIW44151.1"/>
    </source>
</evidence>
<dbReference type="OrthoDB" id="63112at2759"/>
<accession>A0A0D2AWG4</accession>
<dbReference type="PANTHER" id="PTHR15396">
    <property type="entry name" value="RIBONUCLEASE P PROTEIN SUBUNIT P40"/>
    <property type="match status" value="1"/>
</dbReference>
<dbReference type="VEuPathDB" id="FungiDB:PV06_05184"/>
<organism evidence="1 2">
    <name type="scientific">Exophiala oligosperma</name>
    <dbReference type="NCBI Taxonomy" id="215243"/>
    <lineage>
        <taxon>Eukaryota</taxon>
        <taxon>Fungi</taxon>
        <taxon>Dikarya</taxon>
        <taxon>Ascomycota</taxon>
        <taxon>Pezizomycotina</taxon>
        <taxon>Eurotiomycetes</taxon>
        <taxon>Chaetothyriomycetidae</taxon>
        <taxon>Chaetothyriales</taxon>
        <taxon>Herpotrichiellaceae</taxon>
        <taxon>Exophiala</taxon>
    </lineage>
</organism>
<dbReference type="RefSeq" id="XP_016264367.1">
    <property type="nucleotide sequence ID" value="XM_016406161.1"/>
</dbReference>
<dbReference type="GO" id="GO:0004526">
    <property type="term" value="F:ribonuclease P activity"/>
    <property type="evidence" value="ECO:0007669"/>
    <property type="project" value="TreeGrafter"/>
</dbReference>
<sequence length="452" mass="50209">MPGILPEPEGPSPKVYVTSGSLPPYISPSEAPAKRAPWRTVRNVEFVQTVTATLPEELYDVIWREVDDSIANAEYAKVIMKLEDVLQGDFFNEYIKIGNILMLSEGQPGVDEVFSLRQGVLRLDLSQEVYKRAGLQGVPIRSGGRKHVKSRYVVEYNLRLPSMLRGKKGFDKLVWAAKNVLNRSLCWLFADFNFKEGSERLQRPISAHHPTIQSFSPTIQTLRGVRFPSTLTTSLPTLPGLKPAEETQESIHDLFEFVDMLALASPRVQTTDNVDPFLSRYQVPDLSESTTDSRGASVKVVTWTGLVPAQWTLELLCAIIKQSRVQDLSRLDRASKWLGLCVTAHKVQPMGQIEGYTVLLQPEAGTDHALGANEGDVPVAALSQTDAVDDVHMKDSTDGCDTLETRPQGQLDDATQGDVQMVDDTSTTDKDAVRTRPGFRRYICVEHVDSLT</sequence>
<dbReference type="Proteomes" id="UP000053342">
    <property type="component" value="Unassembled WGS sequence"/>
</dbReference>
<name>A0A0D2AWG4_9EURO</name>
<dbReference type="STRING" id="215243.A0A0D2AWG4"/>
<gene>
    <name evidence="1" type="ORF">PV06_05184</name>
</gene>
<dbReference type="InterPro" id="IPR013893">
    <property type="entry name" value="RNase_P_Rpp40"/>
</dbReference>
<dbReference type="Pfam" id="PF08584">
    <property type="entry name" value="Ribonuc_P_40"/>
    <property type="match status" value="1"/>
</dbReference>
<proteinExistence type="predicted"/>
<evidence type="ECO:0000313" key="2">
    <source>
        <dbReference type="Proteomes" id="UP000053342"/>
    </source>
</evidence>
<dbReference type="GO" id="GO:0030681">
    <property type="term" value="C:multimeric ribonuclease P complex"/>
    <property type="evidence" value="ECO:0007669"/>
    <property type="project" value="TreeGrafter"/>
</dbReference>
<dbReference type="GO" id="GO:0001682">
    <property type="term" value="P:tRNA 5'-leader removal"/>
    <property type="evidence" value="ECO:0007669"/>
    <property type="project" value="InterPro"/>
</dbReference>
<protein>
    <submittedName>
        <fullName evidence="1">Uncharacterized protein</fullName>
    </submittedName>
</protein>
<dbReference type="PANTHER" id="PTHR15396:SF1">
    <property type="entry name" value="RIBONUCLEASE P PROTEIN SUBUNIT P40"/>
    <property type="match status" value="1"/>
</dbReference>
<reference evidence="1 2" key="1">
    <citation type="submission" date="2015-01" db="EMBL/GenBank/DDBJ databases">
        <title>The Genome Sequence of Exophiala oligosperma CBS72588.</title>
        <authorList>
            <consortium name="The Broad Institute Genomics Platform"/>
            <person name="Cuomo C."/>
            <person name="de Hoog S."/>
            <person name="Gorbushina A."/>
            <person name="Stielow B."/>
            <person name="Teixiera M."/>
            <person name="Abouelleil A."/>
            <person name="Chapman S.B."/>
            <person name="Priest M."/>
            <person name="Young S.K."/>
            <person name="Wortman J."/>
            <person name="Nusbaum C."/>
            <person name="Birren B."/>
        </authorList>
    </citation>
    <scope>NUCLEOTIDE SEQUENCE [LARGE SCALE GENOMIC DNA]</scope>
    <source>
        <strain evidence="1 2">CBS 72588</strain>
    </source>
</reference>